<evidence type="ECO:0000256" key="1">
    <source>
        <dbReference type="SAM" id="MobiDB-lite"/>
    </source>
</evidence>
<feature type="region of interest" description="Disordered" evidence="1">
    <location>
        <begin position="195"/>
        <end position="217"/>
    </location>
</feature>
<organism evidence="2">
    <name type="scientific">marine sediment metagenome</name>
    <dbReference type="NCBI Taxonomy" id="412755"/>
    <lineage>
        <taxon>unclassified sequences</taxon>
        <taxon>metagenomes</taxon>
        <taxon>ecological metagenomes</taxon>
    </lineage>
</organism>
<gene>
    <name evidence="2" type="ORF">LCGC14_2414490</name>
</gene>
<proteinExistence type="predicted"/>
<dbReference type="AlphaFoldDB" id="A0A0F9E3N8"/>
<dbReference type="EMBL" id="LAZR01036564">
    <property type="protein sequence ID" value="KKL24521.1"/>
    <property type="molecule type" value="Genomic_DNA"/>
</dbReference>
<name>A0A0F9E3N8_9ZZZZ</name>
<feature type="non-terminal residue" evidence="2">
    <location>
        <position position="1"/>
    </location>
</feature>
<sequence>FDISKFVAGTDSAKLWRKAGEGDWQEFRHFTAATAFTATEEEDNVYFAFSFSVSTMKGTFTARDQINYGIVKITAFTSSTVVTVTVIDRVLSNNSSDAAVTTSMWAEGAWSTFRGFPRTVGFHEDRLWWASSTNDPDRKWSSQSGLYENMAFTIGFDNEAVTAIVKDNEVSQIQWMMSRRVMAIGAANREYSFSAQNPEDPITPLDRKSTPQTGFSSGSIQPVMLNDSIFFLQRQGKKLGAMKFDSVTENFDVDDATLLAYGLLDSTPTNMAVSRSPDSLIWVVRTDGVMPTFTYEPKEEVSGWARQIFGNSVAVETPTGFVESAAVIHGTTEDEIWVNVKRTIDSSEVFYTELFAPRDFGSDIEDAKFVDSLVTYDSTASSTMTGGTHLVGETVSVFADGVVFDDAVVDQSGEIVLKKATVTTTASVVQWGLPYTMKVRSMRLAVPQRPDALQTKIKRIVSVTTRYVRSLLGSAGTEYDIKDTEDGTLTEFFRDIGALYSIESTDTPKTNRATEGGFNEENYTIILSD</sequence>
<protein>
    <submittedName>
        <fullName evidence="2">Uncharacterized protein</fullName>
    </submittedName>
</protein>
<accession>A0A0F9E3N8</accession>
<comment type="caution">
    <text evidence="2">The sequence shown here is derived from an EMBL/GenBank/DDBJ whole genome shotgun (WGS) entry which is preliminary data.</text>
</comment>
<evidence type="ECO:0000313" key="2">
    <source>
        <dbReference type="EMBL" id="KKL24521.1"/>
    </source>
</evidence>
<feature type="non-terminal residue" evidence="2">
    <location>
        <position position="529"/>
    </location>
</feature>
<reference evidence="2" key="1">
    <citation type="journal article" date="2015" name="Nature">
        <title>Complex archaea that bridge the gap between prokaryotes and eukaryotes.</title>
        <authorList>
            <person name="Spang A."/>
            <person name="Saw J.H."/>
            <person name="Jorgensen S.L."/>
            <person name="Zaremba-Niedzwiedzka K."/>
            <person name="Martijn J."/>
            <person name="Lind A.E."/>
            <person name="van Eijk R."/>
            <person name="Schleper C."/>
            <person name="Guy L."/>
            <person name="Ettema T.J."/>
        </authorList>
    </citation>
    <scope>NUCLEOTIDE SEQUENCE</scope>
</reference>